<dbReference type="EMBL" id="JAPHNI010000253">
    <property type="protein sequence ID" value="KAJ8113436.1"/>
    <property type="molecule type" value="Genomic_DNA"/>
</dbReference>
<comment type="caution">
    <text evidence="1">The sequence shown here is derived from an EMBL/GenBank/DDBJ whole genome shotgun (WGS) entry which is preliminary data.</text>
</comment>
<name>A0ACC2IE92_9PLEO</name>
<evidence type="ECO:0000313" key="1">
    <source>
        <dbReference type="EMBL" id="KAJ8113436.1"/>
    </source>
</evidence>
<evidence type="ECO:0000313" key="2">
    <source>
        <dbReference type="Proteomes" id="UP001153331"/>
    </source>
</evidence>
<reference evidence="1" key="1">
    <citation type="submission" date="2022-11" db="EMBL/GenBank/DDBJ databases">
        <title>Genome Sequence of Boeremia exigua.</title>
        <authorList>
            <person name="Buettner E."/>
        </authorList>
    </citation>
    <scope>NUCLEOTIDE SEQUENCE</scope>
    <source>
        <strain evidence="1">CU02</strain>
    </source>
</reference>
<proteinExistence type="predicted"/>
<sequence length="550" mass="61424">MSGFEIAGVVLGSIPLVISALEHYSDGLSTLRSMHKYEDVFGHIHASFVTSACIYRNSCEELLSPLALSDLELYQLLEEVDGPSWQREDLDLTLRSRLGNNYLPYKSSVKQLNKKIILFGQKLKLSSDFQPPWVTSAGEIDANARNRFFNDPWVRIRGGFKSKNYKQLLSSIEEDIARISNLTSGSITLEPLRLERRRKVNAEYFTGIRHHAQGLYKAFSSHMSSKCTCHGAHEAYLRLDILQEQEIGRVPTFKAVLAFHSPVSGGNALITAQAVEIESENITSTSQSTGGLLVPQVNVHNDHTLRRSWKCITGAPTIDNLCSTIQNGLKLECIGILSSGPARHHIHALELASSSTAHKRVSLRQILELQGSSIPIREKCSLAVTLALAVYYLHNTSWLEETWDINDISVLSQSLSSDQPYISREFPSLGMKNSRNSKVRIIKNSMIFALGVALLEISHGKTLQQLATDDDLESGQRTAYTDYLVAERLAGGMHTRELPNYATATQRCVYCNFEASVFSLDDSDFRERFYQGVVVPLRKDYDYVVSNTAT</sequence>
<accession>A0ACC2IE92</accession>
<organism evidence="1 2">
    <name type="scientific">Boeremia exigua</name>
    <dbReference type="NCBI Taxonomy" id="749465"/>
    <lineage>
        <taxon>Eukaryota</taxon>
        <taxon>Fungi</taxon>
        <taxon>Dikarya</taxon>
        <taxon>Ascomycota</taxon>
        <taxon>Pezizomycotina</taxon>
        <taxon>Dothideomycetes</taxon>
        <taxon>Pleosporomycetidae</taxon>
        <taxon>Pleosporales</taxon>
        <taxon>Pleosporineae</taxon>
        <taxon>Didymellaceae</taxon>
        <taxon>Boeremia</taxon>
    </lineage>
</organism>
<dbReference type="Proteomes" id="UP001153331">
    <property type="component" value="Unassembled WGS sequence"/>
</dbReference>
<gene>
    <name evidence="1" type="ORF">OPT61_g4439</name>
</gene>
<protein>
    <submittedName>
        <fullName evidence="1">Uncharacterized protein</fullName>
    </submittedName>
</protein>
<keyword evidence="2" id="KW-1185">Reference proteome</keyword>